<evidence type="ECO:0000259" key="1">
    <source>
        <dbReference type="Pfam" id="PF21780"/>
    </source>
</evidence>
<gene>
    <name evidence="2" type="ORF">H0264_14395</name>
</gene>
<evidence type="ECO:0000313" key="2">
    <source>
        <dbReference type="EMBL" id="QLY34386.1"/>
    </source>
</evidence>
<sequence>MQWVSLGDTGSSCPAARSTVAAFRSWAESFLTQPSDELGRDGPVCPYVRPSMRRDLLWLARVPAVDPRPEWVRAIIEDALQVYPELPTGNGSSTSVLRALITVFPNLQDYSLIDEIHAEFKTKFVEQGNMLGQFYPGCDQPGLWNKDFRPLDAPMPMLVVRTMMTTDFPFLLGKPEWMNSYVRKFAPMLPAHVRQVMVGRLTSRPDTFVPAYQEQDESCSTSTR</sequence>
<protein>
    <recommendedName>
        <fullName evidence="1">DUF6875 domain-containing protein</fullName>
    </recommendedName>
</protein>
<evidence type="ECO:0000313" key="3">
    <source>
        <dbReference type="Proteomes" id="UP000515512"/>
    </source>
</evidence>
<dbReference type="Pfam" id="PF21780">
    <property type="entry name" value="DUF6875"/>
    <property type="match status" value="1"/>
</dbReference>
<accession>A0A7D6Z6N2</accession>
<dbReference type="Proteomes" id="UP000515512">
    <property type="component" value="Chromosome"/>
</dbReference>
<dbReference type="KEGG" id="nhu:H0264_14395"/>
<proteinExistence type="predicted"/>
<dbReference type="InterPro" id="IPR049240">
    <property type="entry name" value="DUF6875"/>
</dbReference>
<name>A0A7D6Z6N2_9NOCA</name>
<reference evidence="2 3" key="1">
    <citation type="submission" date="2020-07" db="EMBL/GenBank/DDBJ databases">
        <authorList>
            <person name="Zhuang K."/>
            <person name="Ran Y."/>
        </authorList>
    </citation>
    <scope>NUCLEOTIDE SEQUENCE [LARGE SCALE GENOMIC DNA]</scope>
    <source>
        <strain evidence="2 3">WCH-YHL-001</strain>
    </source>
</reference>
<keyword evidence="3" id="KW-1185">Reference proteome</keyword>
<feature type="domain" description="DUF6875" evidence="1">
    <location>
        <begin position="23"/>
        <end position="195"/>
    </location>
</feature>
<organism evidence="2 3">
    <name type="scientific">Nocardia huaxiensis</name>
    <dbReference type="NCBI Taxonomy" id="2755382"/>
    <lineage>
        <taxon>Bacteria</taxon>
        <taxon>Bacillati</taxon>
        <taxon>Actinomycetota</taxon>
        <taxon>Actinomycetes</taxon>
        <taxon>Mycobacteriales</taxon>
        <taxon>Nocardiaceae</taxon>
        <taxon>Nocardia</taxon>
    </lineage>
</organism>
<dbReference type="EMBL" id="CP059399">
    <property type="protein sequence ID" value="QLY34386.1"/>
    <property type="molecule type" value="Genomic_DNA"/>
</dbReference>
<dbReference type="AlphaFoldDB" id="A0A7D6Z6N2"/>